<dbReference type="RefSeq" id="WP_006273213.1">
    <property type="nucleotide sequence ID" value="NZ_GL883078.1"/>
</dbReference>
<dbReference type="HOGENOM" id="CLU_012494_4_0_5"/>
<evidence type="ECO:0000313" key="3">
    <source>
        <dbReference type="EMBL" id="EGF91027.1"/>
    </source>
</evidence>
<dbReference type="InterPro" id="IPR029058">
    <property type="entry name" value="AB_hydrolase_fold"/>
</dbReference>
<name>F4QNW9_9CAUL</name>
<dbReference type="Gene3D" id="3.40.50.1820">
    <property type="entry name" value="alpha/beta hydrolase"/>
    <property type="match status" value="1"/>
</dbReference>
<dbReference type="Proteomes" id="UP000006512">
    <property type="component" value="Unassembled WGS sequence"/>
</dbReference>
<proteinExistence type="predicted"/>
<evidence type="ECO:0000313" key="4">
    <source>
        <dbReference type="Proteomes" id="UP000006512"/>
    </source>
</evidence>
<evidence type="ECO:0000256" key="1">
    <source>
        <dbReference type="ARBA" id="ARBA00022801"/>
    </source>
</evidence>
<reference evidence="4" key="1">
    <citation type="submission" date="2011-03" db="EMBL/GenBank/DDBJ databases">
        <title>Draft genome sequence of Brevundimonas diminuta.</title>
        <authorList>
            <person name="Brown P.J.B."/>
            <person name="Buechlein A."/>
            <person name="Hemmerich C."/>
            <person name="Brun Y.V."/>
        </authorList>
    </citation>
    <scope>NUCLEOTIDE SEQUENCE [LARGE SCALE GENOMIC DNA]</scope>
    <source>
        <strain evidence="4">C19</strain>
    </source>
</reference>
<accession>F4QNW9</accession>
<keyword evidence="4" id="KW-1185">Reference proteome</keyword>
<dbReference type="Pfam" id="PF20434">
    <property type="entry name" value="BD-FAE"/>
    <property type="match status" value="1"/>
</dbReference>
<dbReference type="eggNOG" id="COG0657">
    <property type="taxonomic scope" value="Bacteria"/>
</dbReference>
<dbReference type="OrthoDB" id="9771666at2"/>
<dbReference type="InterPro" id="IPR049492">
    <property type="entry name" value="BD-FAE-like_dom"/>
</dbReference>
<dbReference type="InterPro" id="IPR050300">
    <property type="entry name" value="GDXG_lipolytic_enzyme"/>
</dbReference>
<sequence length="259" mass="27829">MPETLILDPTRNVSGDLYLPEATGPHPVLVAVHGGGWRRGSPKAMAQWGRFFAQHGVAVLAVSYRLTTSGPVWPENLNDVLAALRWVQASGASHGLDPNCVGLLGASAGAHLSALAALTNPPRVLIGVYGCYDLLNLWQADLIKNLTAAENPTVRMLGGTPLDDPRRYFEASPISHVSHAARSLRVQLIHGDHDDDIDVSQTQAFALRLRQAGALVQTVIVPGAGHLWFSSEDMTDPTSHCAYVAPRLLAFVKQFLVTP</sequence>
<dbReference type="GO" id="GO:0016787">
    <property type="term" value="F:hydrolase activity"/>
    <property type="evidence" value="ECO:0007669"/>
    <property type="project" value="UniProtKB-KW"/>
</dbReference>
<feature type="domain" description="BD-FAE-like" evidence="2">
    <location>
        <begin position="16"/>
        <end position="208"/>
    </location>
</feature>
<gene>
    <name evidence="3" type="ORF">ABI_24400</name>
</gene>
<dbReference type="PANTHER" id="PTHR48081">
    <property type="entry name" value="AB HYDROLASE SUPERFAMILY PROTEIN C4A8.06C"/>
    <property type="match status" value="1"/>
</dbReference>
<evidence type="ECO:0000259" key="2">
    <source>
        <dbReference type="Pfam" id="PF20434"/>
    </source>
</evidence>
<organism evidence="3 4">
    <name type="scientific">Asticcacaulis biprosthecium C19</name>
    <dbReference type="NCBI Taxonomy" id="715226"/>
    <lineage>
        <taxon>Bacteria</taxon>
        <taxon>Pseudomonadati</taxon>
        <taxon>Pseudomonadota</taxon>
        <taxon>Alphaproteobacteria</taxon>
        <taxon>Caulobacterales</taxon>
        <taxon>Caulobacteraceae</taxon>
        <taxon>Asticcacaulis</taxon>
    </lineage>
</organism>
<protein>
    <submittedName>
        <fullName evidence="3">Prolyl oligopeptidase family protein</fullName>
    </submittedName>
</protein>
<dbReference type="EMBL" id="GL883078">
    <property type="protein sequence ID" value="EGF91027.1"/>
    <property type="molecule type" value="Genomic_DNA"/>
</dbReference>
<dbReference type="SUPFAM" id="SSF53474">
    <property type="entry name" value="alpha/beta-Hydrolases"/>
    <property type="match status" value="1"/>
</dbReference>
<dbReference type="AlphaFoldDB" id="F4QNW9"/>
<dbReference type="STRING" id="715226.ABI_24400"/>
<keyword evidence="1" id="KW-0378">Hydrolase</keyword>